<name>A0A5E4YDI7_9BURK</name>
<dbReference type="Proteomes" id="UP000333828">
    <property type="component" value="Unassembled WGS sequence"/>
</dbReference>
<reference evidence="2 3" key="1">
    <citation type="submission" date="2019-08" db="EMBL/GenBank/DDBJ databases">
        <authorList>
            <person name="Peeters C."/>
        </authorList>
    </citation>
    <scope>NUCLEOTIDE SEQUENCE [LARGE SCALE GENOMIC DNA]</scope>
    <source>
        <strain evidence="2 3">LMG 31115</strain>
    </source>
</reference>
<keyword evidence="1" id="KW-0812">Transmembrane</keyword>
<feature type="transmembrane region" description="Helical" evidence="1">
    <location>
        <begin position="12"/>
        <end position="34"/>
    </location>
</feature>
<keyword evidence="3" id="KW-1185">Reference proteome</keyword>
<proteinExistence type="predicted"/>
<feature type="transmembrane region" description="Helical" evidence="1">
    <location>
        <begin position="84"/>
        <end position="108"/>
    </location>
</feature>
<organism evidence="2 3">
    <name type="scientific">Pandoraea iniqua</name>
    <dbReference type="NCBI Taxonomy" id="2508288"/>
    <lineage>
        <taxon>Bacteria</taxon>
        <taxon>Pseudomonadati</taxon>
        <taxon>Pseudomonadota</taxon>
        <taxon>Betaproteobacteria</taxon>
        <taxon>Burkholderiales</taxon>
        <taxon>Burkholderiaceae</taxon>
        <taxon>Pandoraea</taxon>
    </lineage>
</organism>
<gene>
    <name evidence="2" type="ORF">PIN31115_04410</name>
</gene>
<sequence>MTNDVKGIGGWLAVFVVWLGAAALAEILTTAVWLQEKSEKVGRLAYVEWDFWDMVLWGPAVACASLRIFCAVRLCRWRTPSQVLLAKATLWIAGPLVGALQAVIMAIPVGIEGVVDGFELALVVFFAVLVSCIPSLIFAWIWTLYLTKSRRVKNTYGL</sequence>
<keyword evidence="1" id="KW-0472">Membrane</keyword>
<dbReference type="EMBL" id="CABPSI010000005">
    <property type="protein sequence ID" value="VVE46385.1"/>
    <property type="molecule type" value="Genomic_DNA"/>
</dbReference>
<feature type="transmembrane region" description="Helical" evidence="1">
    <location>
        <begin position="120"/>
        <end position="145"/>
    </location>
</feature>
<dbReference type="RefSeq" id="WP_150685893.1">
    <property type="nucleotide sequence ID" value="NZ_CABPSI010000005.1"/>
</dbReference>
<evidence type="ECO:0000256" key="1">
    <source>
        <dbReference type="SAM" id="Phobius"/>
    </source>
</evidence>
<feature type="transmembrane region" description="Helical" evidence="1">
    <location>
        <begin position="54"/>
        <end position="72"/>
    </location>
</feature>
<evidence type="ECO:0000313" key="2">
    <source>
        <dbReference type="EMBL" id="VVE46385.1"/>
    </source>
</evidence>
<keyword evidence="1" id="KW-1133">Transmembrane helix</keyword>
<evidence type="ECO:0000313" key="3">
    <source>
        <dbReference type="Proteomes" id="UP000333828"/>
    </source>
</evidence>
<dbReference type="AlphaFoldDB" id="A0A5E4YDI7"/>
<evidence type="ECO:0008006" key="4">
    <source>
        <dbReference type="Google" id="ProtNLM"/>
    </source>
</evidence>
<accession>A0A5E4YDI7</accession>
<protein>
    <recommendedName>
        <fullName evidence="4">Transmembrane protein</fullName>
    </recommendedName>
</protein>